<dbReference type="FunFam" id="3.30.40.10:FF:000172">
    <property type="entry name" value="E3 ubiquitin-protein ligase RAD18"/>
    <property type="match status" value="1"/>
</dbReference>
<evidence type="ECO:0000256" key="2">
    <source>
        <dbReference type="ARBA" id="ARBA00004123"/>
    </source>
</evidence>
<accession>A0AAQ3RCQ6</accession>
<keyword evidence="22" id="KW-1185">Reference proteome</keyword>
<evidence type="ECO:0000256" key="15">
    <source>
        <dbReference type="ARBA" id="ARBA00023242"/>
    </source>
</evidence>
<comment type="subunit">
    <text evidence="17">Interacts with E2 UBC2, forming a complex with ubiquitin ligase activity.</text>
</comment>
<dbReference type="GO" id="GO:0006301">
    <property type="term" value="P:DNA damage tolerance"/>
    <property type="evidence" value="ECO:0007669"/>
    <property type="project" value="InterPro"/>
</dbReference>
<dbReference type="PROSITE" id="PS50800">
    <property type="entry name" value="SAP"/>
    <property type="match status" value="1"/>
</dbReference>
<dbReference type="InterPro" id="IPR003034">
    <property type="entry name" value="SAP_dom"/>
</dbReference>
<dbReference type="GO" id="GO:0003697">
    <property type="term" value="F:single-stranded DNA binding"/>
    <property type="evidence" value="ECO:0007669"/>
    <property type="project" value="UniProtKB-UniRule"/>
</dbReference>
<keyword evidence="12 17" id="KW-0862">Zinc</keyword>
<dbReference type="SMART" id="SM00513">
    <property type="entry name" value="SAP"/>
    <property type="match status" value="1"/>
</dbReference>
<dbReference type="InterPro" id="IPR004580">
    <property type="entry name" value="Rad18_fungi"/>
</dbReference>
<dbReference type="Gene3D" id="3.30.40.10">
    <property type="entry name" value="Zinc/RING finger domain, C3HC4 (zinc finger)"/>
    <property type="match status" value="1"/>
</dbReference>
<proteinExistence type="inferred from homology"/>
<dbReference type="GO" id="GO:0097505">
    <property type="term" value="C:Rad6-Rad18 complex"/>
    <property type="evidence" value="ECO:0007669"/>
    <property type="project" value="TreeGrafter"/>
</dbReference>
<evidence type="ECO:0000313" key="21">
    <source>
        <dbReference type="EMBL" id="WPH04485.1"/>
    </source>
</evidence>
<keyword evidence="13 17" id="KW-0238">DNA-binding</keyword>
<keyword evidence="15 17" id="KW-0539">Nucleus</keyword>
<evidence type="ECO:0000256" key="1">
    <source>
        <dbReference type="ARBA" id="ARBA00000900"/>
    </source>
</evidence>
<dbReference type="AlphaFoldDB" id="A0AAQ3RCQ6"/>
<evidence type="ECO:0000256" key="13">
    <source>
        <dbReference type="ARBA" id="ARBA00023125"/>
    </source>
</evidence>
<dbReference type="SUPFAM" id="SSF57850">
    <property type="entry name" value="RING/U-box"/>
    <property type="match status" value="1"/>
</dbReference>
<dbReference type="Proteomes" id="UP001303373">
    <property type="component" value="Chromosome 13"/>
</dbReference>
<feature type="compositionally biased region" description="Polar residues" evidence="18">
    <location>
        <begin position="128"/>
        <end position="137"/>
    </location>
</feature>
<dbReference type="GO" id="GO:0005634">
    <property type="term" value="C:nucleus"/>
    <property type="evidence" value="ECO:0007669"/>
    <property type="project" value="UniProtKB-SubCell"/>
</dbReference>
<dbReference type="GO" id="GO:0006281">
    <property type="term" value="P:DNA repair"/>
    <property type="evidence" value="ECO:0007669"/>
    <property type="project" value="UniProtKB-KW"/>
</dbReference>
<keyword evidence="7 17" id="KW-0808">Transferase</keyword>
<feature type="domain" description="RING-type" evidence="19">
    <location>
        <begin position="30"/>
        <end position="68"/>
    </location>
</feature>
<dbReference type="GO" id="GO:0061630">
    <property type="term" value="F:ubiquitin protein ligase activity"/>
    <property type="evidence" value="ECO:0007669"/>
    <property type="project" value="UniProtKB-UniRule"/>
</dbReference>
<dbReference type="PROSITE" id="PS00518">
    <property type="entry name" value="ZF_RING_1"/>
    <property type="match status" value="1"/>
</dbReference>
<keyword evidence="8 17" id="KW-0479">Metal-binding</keyword>
<keyword evidence="11 17" id="KW-0833">Ubl conjugation pathway</keyword>
<evidence type="ECO:0000256" key="3">
    <source>
        <dbReference type="ARBA" id="ARBA00004906"/>
    </source>
</evidence>
<evidence type="ECO:0000259" key="20">
    <source>
        <dbReference type="PROSITE" id="PS50800"/>
    </source>
</evidence>
<keyword evidence="9 17" id="KW-0227">DNA damage</keyword>
<dbReference type="PANTHER" id="PTHR14134:SF2">
    <property type="entry name" value="E3 UBIQUITIN-PROTEIN LIGASE RAD18"/>
    <property type="match status" value="1"/>
</dbReference>
<dbReference type="InterPro" id="IPR039577">
    <property type="entry name" value="Rad18"/>
</dbReference>
<evidence type="ECO:0000256" key="7">
    <source>
        <dbReference type="ARBA" id="ARBA00022679"/>
    </source>
</evidence>
<dbReference type="GO" id="GO:0006513">
    <property type="term" value="P:protein monoubiquitination"/>
    <property type="evidence" value="ECO:0007669"/>
    <property type="project" value="InterPro"/>
</dbReference>
<feature type="compositionally biased region" description="Acidic residues" evidence="18">
    <location>
        <begin position="141"/>
        <end position="155"/>
    </location>
</feature>
<comment type="function">
    <text evidence="17">E3 RING-finger protein, member of the UBC2/RAD6 epistasis group. Associates to the E2 ubiquitin conjugating enzyme UBC2/RAD6 to form the UBC2-RAD18 ubiquitin ligase complex involved in postreplicative repair (PRR) of damaged DNA.</text>
</comment>
<dbReference type="InterPro" id="IPR013083">
    <property type="entry name" value="Znf_RING/FYVE/PHD"/>
</dbReference>
<evidence type="ECO:0000256" key="14">
    <source>
        <dbReference type="ARBA" id="ARBA00023204"/>
    </source>
</evidence>
<organism evidence="21 22">
    <name type="scientific">Acrodontium crateriforme</name>
    <dbReference type="NCBI Taxonomy" id="150365"/>
    <lineage>
        <taxon>Eukaryota</taxon>
        <taxon>Fungi</taxon>
        <taxon>Dikarya</taxon>
        <taxon>Ascomycota</taxon>
        <taxon>Pezizomycotina</taxon>
        <taxon>Dothideomycetes</taxon>
        <taxon>Dothideomycetidae</taxon>
        <taxon>Mycosphaerellales</taxon>
        <taxon>Teratosphaeriaceae</taxon>
        <taxon>Acrodontium</taxon>
    </lineage>
</organism>
<dbReference type="PROSITE" id="PS50089">
    <property type="entry name" value="ZF_RING_2"/>
    <property type="match status" value="1"/>
</dbReference>
<comment type="similarity">
    <text evidence="4 17">Belongs to the RAD18 family.</text>
</comment>
<feature type="region of interest" description="Disordered" evidence="18">
    <location>
        <begin position="102"/>
        <end position="155"/>
    </location>
</feature>
<comment type="pathway">
    <text evidence="3 17">Protein modification; protein ubiquitination.</text>
</comment>
<protein>
    <recommendedName>
        <fullName evidence="6 17">Postreplication repair E3 ubiquitin-protein ligase RAD18</fullName>
        <ecNumber evidence="5 17">2.3.2.27</ecNumber>
    </recommendedName>
    <alternativeName>
        <fullName evidence="17">RING-type E3 ubiquitin transferase RAD18</fullName>
    </alternativeName>
</protein>
<name>A0AAQ3RCQ6_9PEZI</name>
<keyword evidence="14 17" id="KW-0234">DNA repair</keyword>
<comment type="catalytic activity">
    <reaction evidence="1 17">
        <text>S-ubiquitinyl-[E2 ubiquitin-conjugating enzyme]-L-cysteine + [acceptor protein]-L-lysine = [E2 ubiquitin-conjugating enzyme]-L-cysteine + N(6)-ubiquitinyl-[acceptor protein]-L-lysine.</text>
        <dbReference type="EC" id="2.3.2.27"/>
    </reaction>
</comment>
<evidence type="ECO:0000256" key="11">
    <source>
        <dbReference type="ARBA" id="ARBA00022786"/>
    </source>
</evidence>
<evidence type="ECO:0000256" key="8">
    <source>
        <dbReference type="ARBA" id="ARBA00022723"/>
    </source>
</evidence>
<dbReference type="PANTHER" id="PTHR14134">
    <property type="entry name" value="E3 UBIQUITIN-PROTEIN LIGASE RAD18"/>
    <property type="match status" value="1"/>
</dbReference>
<evidence type="ECO:0000313" key="22">
    <source>
        <dbReference type="Proteomes" id="UP001303373"/>
    </source>
</evidence>
<gene>
    <name evidence="21" type="ORF">R9X50_00737600</name>
</gene>
<feature type="domain" description="SAP" evidence="20">
    <location>
        <begin position="227"/>
        <end position="261"/>
    </location>
</feature>
<feature type="region of interest" description="Disordered" evidence="18">
    <location>
        <begin position="185"/>
        <end position="217"/>
    </location>
</feature>
<evidence type="ECO:0000256" key="5">
    <source>
        <dbReference type="ARBA" id="ARBA00012483"/>
    </source>
</evidence>
<dbReference type="NCBIfam" id="TIGR00599">
    <property type="entry name" value="rad18"/>
    <property type="match status" value="1"/>
</dbReference>
<dbReference type="InterPro" id="IPR001841">
    <property type="entry name" value="Znf_RING"/>
</dbReference>
<dbReference type="EMBL" id="CP138592">
    <property type="protein sequence ID" value="WPH04485.1"/>
    <property type="molecule type" value="Genomic_DNA"/>
</dbReference>
<evidence type="ECO:0000256" key="6">
    <source>
        <dbReference type="ARBA" id="ARBA00015551"/>
    </source>
</evidence>
<evidence type="ECO:0000256" key="4">
    <source>
        <dbReference type="ARBA" id="ARBA00009506"/>
    </source>
</evidence>
<feature type="compositionally biased region" description="Polar residues" evidence="18">
    <location>
        <begin position="355"/>
        <end position="408"/>
    </location>
</feature>
<dbReference type="InterPro" id="IPR017907">
    <property type="entry name" value="Znf_RING_CS"/>
</dbReference>
<dbReference type="EC" id="2.3.2.27" evidence="5 17"/>
<comment type="subcellular location">
    <subcellularLocation>
        <location evidence="2 17">Nucleus</location>
    </subcellularLocation>
</comment>
<keyword evidence="10 16" id="KW-0863">Zinc-finger</keyword>
<evidence type="ECO:0000256" key="9">
    <source>
        <dbReference type="ARBA" id="ARBA00022763"/>
    </source>
</evidence>
<evidence type="ECO:0000256" key="18">
    <source>
        <dbReference type="SAM" id="MobiDB-lite"/>
    </source>
</evidence>
<reference evidence="21 22" key="1">
    <citation type="submission" date="2023-11" db="EMBL/GenBank/DDBJ databases">
        <title>An acidophilic fungus is an integral part of prey digestion in a carnivorous sundew plant.</title>
        <authorList>
            <person name="Tsai I.J."/>
        </authorList>
    </citation>
    <scope>NUCLEOTIDE SEQUENCE [LARGE SCALE GENOMIC DNA]</scope>
    <source>
        <strain evidence="21">169a</strain>
    </source>
</reference>
<dbReference type="SMART" id="SM00184">
    <property type="entry name" value="RING"/>
    <property type="match status" value="1"/>
</dbReference>
<dbReference type="Pfam" id="PF13923">
    <property type="entry name" value="zf-C3HC4_2"/>
    <property type="match status" value="1"/>
</dbReference>
<sequence>MASSHDIPDSTDWLSTPLSSLAALENALHCEICKEFYDTPMITSCNHTFCSKCIRTSLSNDGKCPACRSADQASKLRNNWALQEVVASFLAGREEVLRVARERGRKGKRKRIGEDEEDGGRVTRSKSQRLAASQTSQAEAFEIEGEEEDDGDFEPEPVLDDGLVECPLGCGKRMAIEAVEPHLDRCEDEKKQTSQPKPRPINGFGTAPKTSTYEAPRPQDRLSELNYAMIKETALRKKFTDLGIPNWGSKQLMVKRHTEWVNLWNANCDSNRPRTTRQLLQDLDTWERTQGGKATAAQGQNSGVMRKDFDGVGWQNKHQDEFSRLIAEARKKKNTIAVSPTKSEVEVTAEPLIPNDNSNRPVEQATETEIQQCDSTSQSFTSDHTPLNGALQSSGPAIPPTTSNPQTVTAEIGPALAQTTDFTPTFHQQFRPDEPDELPSRFYNDGAVKKVPMFAVPQQPVRDVDENGGALGRE</sequence>
<evidence type="ECO:0000256" key="17">
    <source>
        <dbReference type="RuleBase" id="RU368093"/>
    </source>
</evidence>
<evidence type="ECO:0000256" key="12">
    <source>
        <dbReference type="ARBA" id="ARBA00022833"/>
    </source>
</evidence>
<feature type="region of interest" description="Disordered" evidence="18">
    <location>
        <begin position="352"/>
        <end position="408"/>
    </location>
</feature>
<evidence type="ECO:0000256" key="10">
    <source>
        <dbReference type="ARBA" id="ARBA00022771"/>
    </source>
</evidence>
<evidence type="ECO:0000259" key="19">
    <source>
        <dbReference type="PROSITE" id="PS50089"/>
    </source>
</evidence>
<dbReference type="GO" id="GO:0008270">
    <property type="term" value="F:zinc ion binding"/>
    <property type="evidence" value="ECO:0007669"/>
    <property type="project" value="UniProtKB-KW"/>
</dbReference>
<evidence type="ECO:0000256" key="16">
    <source>
        <dbReference type="PROSITE-ProRule" id="PRU00175"/>
    </source>
</evidence>